<feature type="domain" description="HPt" evidence="15">
    <location>
        <begin position="1197"/>
        <end position="1300"/>
    </location>
</feature>
<organism evidence="16 17">
    <name type="scientific">Noviherbaspirillum humi</name>
    <dbReference type="NCBI Taxonomy" id="1688639"/>
    <lineage>
        <taxon>Bacteria</taxon>
        <taxon>Pseudomonadati</taxon>
        <taxon>Pseudomonadota</taxon>
        <taxon>Betaproteobacteria</taxon>
        <taxon>Burkholderiales</taxon>
        <taxon>Oxalobacteraceae</taxon>
        <taxon>Noviherbaspirillum</taxon>
    </lineage>
</organism>
<keyword evidence="6 16" id="KW-0418">Kinase</keyword>
<dbReference type="PROSITE" id="PS50109">
    <property type="entry name" value="HIS_KIN"/>
    <property type="match status" value="1"/>
</dbReference>
<dbReference type="Pfam" id="PF00072">
    <property type="entry name" value="Response_reg"/>
    <property type="match status" value="1"/>
</dbReference>
<dbReference type="InterPro" id="IPR005467">
    <property type="entry name" value="His_kinase_dom"/>
</dbReference>
<dbReference type="InterPro" id="IPR003594">
    <property type="entry name" value="HATPase_dom"/>
</dbReference>
<dbReference type="InterPro" id="IPR011006">
    <property type="entry name" value="CheY-like_superfamily"/>
</dbReference>
<dbReference type="CDD" id="cd00088">
    <property type="entry name" value="HPT"/>
    <property type="match status" value="2"/>
</dbReference>
<evidence type="ECO:0000259" key="13">
    <source>
        <dbReference type="PROSITE" id="PS50110"/>
    </source>
</evidence>
<evidence type="ECO:0000256" key="1">
    <source>
        <dbReference type="ARBA" id="ARBA00000085"/>
    </source>
</evidence>
<dbReference type="Pfam" id="PF26379">
    <property type="entry name" value="FimL_2nd"/>
    <property type="match status" value="1"/>
</dbReference>
<dbReference type="Gene3D" id="1.20.120.160">
    <property type="entry name" value="HPT domain"/>
    <property type="match status" value="4"/>
</dbReference>
<dbReference type="PROSITE" id="PS50110">
    <property type="entry name" value="RESPONSE_REGULATORY"/>
    <property type="match status" value="1"/>
</dbReference>
<dbReference type="SMART" id="SM00387">
    <property type="entry name" value="HATPase_c"/>
    <property type="match status" value="1"/>
</dbReference>
<dbReference type="Gene3D" id="2.30.30.40">
    <property type="entry name" value="SH3 Domains"/>
    <property type="match status" value="1"/>
</dbReference>
<dbReference type="InterPro" id="IPR058661">
    <property type="entry name" value="FimL_2nd"/>
</dbReference>
<dbReference type="InterPro" id="IPR004105">
    <property type="entry name" value="CheA-like_dim"/>
</dbReference>
<dbReference type="FunFam" id="3.30.565.10:FF:000016">
    <property type="entry name" value="Chemotaxis protein CheA, putative"/>
    <property type="match status" value="1"/>
</dbReference>
<dbReference type="Pfam" id="PF01584">
    <property type="entry name" value="CheW"/>
    <property type="match status" value="1"/>
</dbReference>
<comment type="function">
    <text evidence="8">Involved in the transmission of sensory signals from the chemoreceptors to the flagellar motors. CheA is autophosphorylated; it can transfer its phosphate group to either CheB or CheY.</text>
</comment>
<dbReference type="Gene3D" id="3.30.565.10">
    <property type="entry name" value="Histidine kinase-like ATPase, C-terminal domain"/>
    <property type="match status" value="1"/>
</dbReference>
<feature type="modified residue" description="4-aspartylphosphate" evidence="10">
    <location>
        <position position="1898"/>
    </location>
</feature>
<dbReference type="SUPFAM" id="SSF55874">
    <property type="entry name" value="ATPase domain of HSP90 chaperone/DNA topoisomerase II/histidine kinase"/>
    <property type="match status" value="1"/>
</dbReference>
<feature type="modified residue" description="Phosphohistidine" evidence="9">
    <location>
        <position position="1244"/>
    </location>
</feature>
<dbReference type="InterPro" id="IPR036890">
    <property type="entry name" value="HATPase_C_sf"/>
</dbReference>
<keyword evidence="7" id="KW-0902">Two-component regulatory system</keyword>
<dbReference type="GO" id="GO:0006935">
    <property type="term" value="P:chemotaxis"/>
    <property type="evidence" value="ECO:0007669"/>
    <property type="project" value="InterPro"/>
</dbReference>
<evidence type="ECO:0000256" key="5">
    <source>
        <dbReference type="ARBA" id="ARBA00022679"/>
    </source>
</evidence>
<dbReference type="SUPFAM" id="SSF50341">
    <property type="entry name" value="CheW-like"/>
    <property type="match status" value="1"/>
</dbReference>
<feature type="modified residue" description="Phosphohistidine" evidence="9">
    <location>
        <position position="765"/>
    </location>
</feature>
<dbReference type="Gene3D" id="3.40.50.2300">
    <property type="match status" value="1"/>
</dbReference>
<feature type="coiled-coil region" evidence="11">
    <location>
        <begin position="1363"/>
        <end position="1411"/>
    </location>
</feature>
<dbReference type="GO" id="GO:0005737">
    <property type="term" value="C:cytoplasm"/>
    <property type="evidence" value="ECO:0007669"/>
    <property type="project" value="InterPro"/>
</dbReference>
<dbReference type="PANTHER" id="PTHR43395:SF8">
    <property type="entry name" value="HISTIDINE KINASE"/>
    <property type="match status" value="1"/>
</dbReference>
<dbReference type="InterPro" id="IPR036641">
    <property type="entry name" value="HPT_dom_sf"/>
</dbReference>
<dbReference type="PROSITE" id="PS50894">
    <property type="entry name" value="HPT"/>
    <property type="match status" value="3"/>
</dbReference>
<proteinExistence type="predicted"/>
<dbReference type="InterPro" id="IPR037006">
    <property type="entry name" value="CheA-like_homodim_sf"/>
</dbReference>
<name>A0A239CV23_9BURK</name>
<feature type="domain" description="Response regulatory" evidence="13">
    <location>
        <begin position="1849"/>
        <end position="1965"/>
    </location>
</feature>
<dbReference type="InterPro" id="IPR051315">
    <property type="entry name" value="Bact_Chemotaxis_CheA"/>
</dbReference>
<evidence type="ECO:0000259" key="15">
    <source>
        <dbReference type="PROSITE" id="PS50894"/>
    </source>
</evidence>
<dbReference type="SMART" id="SM00073">
    <property type="entry name" value="HPT"/>
    <property type="match status" value="3"/>
</dbReference>
<feature type="domain" description="HPt" evidence="15">
    <location>
        <begin position="718"/>
        <end position="818"/>
    </location>
</feature>
<evidence type="ECO:0000259" key="14">
    <source>
        <dbReference type="PROSITE" id="PS50851"/>
    </source>
</evidence>
<dbReference type="PRINTS" id="PR00344">
    <property type="entry name" value="BCTRLSENSOR"/>
</dbReference>
<keyword evidence="5" id="KW-0808">Transferase</keyword>
<dbReference type="Pfam" id="PF02518">
    <property type="entry name" value="HATPase_c"/>
    <property type="match status" value="1"/>
</dbReference>
<feature type="domain" description="HPt" evidence="15">
    <location>
        <begin position="1003"/>
        <end position="1109"/>
    </location>
</feature>
<dbReference type="EC" id="2.7.13.3" evidence="2"/>
<keyword evidence="11" id="KW-0175">Coiled coil</keyword>
<evidence type="ECO:0000256" key="7">
    <source>
        <dbReference type="ARBA" id="ARBA00023012"/>
    </source>
</evidence>
<evidence type="ECO:0000256" key="8">
    <source>
        <dbReference type="ARBA" id="ARBA00035100"/>
    </source>
</evidence>
<dbReference type="SUPFAM" id="SSF47226">
    <property type="entry name" value="Histidine-containing phosphotransfer domain, HPT domain"/>
    <property type="match status" value="4"/>
</dbReference>
<keyword evidence="17" id="KW-1185">Reference proteome</keyword>
<evidence type="ECO:0000313" key="16">
    <source>
        <dbReference type="EMBL" id="SNS23203.1"/>
    </source>
</evidence>
<evidence type="ECO:0000256" key="6">
    <source>
        <dbReference type="ARBA" id="ARBA00022777"/>
    </source>
</evidence>
<dbReference type="SUPFAM" id="SSF52172">
    <property type="entry name" value="CheY-like"/>
    <property type="match status" value="1"/>
</dbReference>
<evidence type="ECO:0000259" key="12">
    <source>
        <dbReference type="PROSITE" id="PS50109"/>
    </source>
</evidence>
<evidence type="ECO:0000256" key="9">
    <source>
        <dbReference type="PROSITE-ProRule" id="PRU00110"/>
    </source>
</evidence>
<evidence type="ECO:0000313" key="17">
    <source>
        <dbReference type="Proteomes" id="UP000198284"/>
    </source>
</evidence>
<evidence type="ECO:0000256" key="3">
    <source>
        <dbReference type="ARBA" id="ARBA00021495"/>
    </source>
</evidence>
<dbReference type="InterPro" id="IPR008207">
    <property type="entry name" value="Sig_transdc_His_kin_Hpt_dom"/>
</dbReference>
<feature type="domain" description="Histidine kinase" evidence="12">
    <location>
        <begin position="1470"/>
        <end position="1674"/>
    </location>
</feature>
<gene>
    <name evidence="16" type="ORF">SAMN06265795_101633</name>
</gene>
<dbReference type="Gene3D" id="1.10.287.560">
    <property type="entry name" value="Histidine kinase CheA-like, homodimeric domain"/>
    <property type="match status" value="1"/>
</dbReference>
<dbReference type="InterPro" id="IPR001789">
    <property type="entry name" value="Sig_transdc_resp-reg_receiver"/>
</dbReference>
<accession>A0A239CV23</accession>
<feature type="modified residue" description="Phosphohistidine" evidence="9">
    <location>
        <position position="1049"/>
    </location>
</feature>
<dbReference type="SMART" id="SM01231">
    <property type="entry name" value="H-kinase_dim"/>
    <property type="match status" value="1"/>
</dbReference>
<evidence type="ECO:0000256" key="11">
    <source>
        <dbReference type="SAM" id="Coils"/>
    </source>
</evidence>
<comment type="catalytic activity">
    <reaction evidence="1">
        <text>ATP + protein L-histidine = ADP + protein N-phospho-L-histidine.</text>
        <dbReference type="EC" id="2.7.13.3"/>
    </reaction>
</comment>
<keyword evidence="4 10" id="KW-0597">Phosphoprotein</keyword>
<protein>
    <recommendedName>
        <fullName evidence="3">Chemotaxis protein CheA</fullName>
        <ecNumber evidence="2">2.7.13.3</ecNumber>
    </recommendedName>
</protein>
<evidence type="ECO:0000256" key="10">
    <source>
        <dbReference type="PROSITE-ProRule" id="PRU00169"/>
    </source>
</evidence>
<dbReference type="PANTHER" id="PTHR43395">
    <property type="entry name" value="SENSOR HISTIDINE KINASE CHEA"/>
    <property type="match status" value="1"/>
</dbReference>
<evidence type="ECO:0000256" key="4">
    <source>
        <dbReference type="ARBA" id="ARBA00022553"/>
    </source>
</evidence>
<feature type="domain" description="CheW-like" evidence="14">
    <location>
        <begin position="1676"/>
        <end position="1811"/>
    </location>
</feature>
<dbReference type="EMBL" id="FZOT01000001">
    <property type="protein sequence ID" value="SNS23203.1"/>
    <property type="molecule type" value="Genomic_DNA"/>
</dbReference>
<dbReference type="InterPro" id="IPR004358">
    <property type="entry name" value="Sig_transdc_His_kin-like_C"/>
</dbReference>
<dbReference type="PROSITE" id="PS50851">
    <property type="entry name" value="CHEW"/>
    <property type="match status" value="1"/>
</dbReference>
<dbReference type="SMART" id="SM00448">
    <property type="entry name" value="REC"/>
    <property type="match status" value="1"/>
</dbReference>
<dbReference type="SMART" id="SM00260">
    <property type="entry name" value="CheW"/>
    <property type="match status" value="1"/>
</dbReference>
<dbReference type="InterPro" id="IPR002545">
    <property type="entry name" value="CheW-lke_dom"/>
</dbReference>
<sequence length="1971" mass="212162">MPPPRPEPGGIRIFEEVVMTPPNSTASPIDTGPLSWVLGEIRESLSRSAAALREALPQDADARATLMRHAKNFLHQAHGALQIVDIDGIAVISEAVESLLQKVEGGQLGLDEALVNDIATAFQALTEYLEELRSGMPHQPVRLFPYYQALMNGRGAESPHPGDLFFPDLSTAFAPEPARGGTPPADLSSLRGRFELALLGLMKADAAAARTHGAAMRDVIADVVHGQSGARARAFWRVMQGMAEAVGGGHVGVDIEIKRLFGRINLQLRRLSEGSASLAERLQRDALFFIAQIDDAPPAIRELQQAYRLDGMVPRDYAERRYGRIDLEAQLKAKERLAHAKSTWTRIAGGEAALAPAFEADMQALAEAGAGLGSEPLAKLLREMSGIARHAAHGIIADSIGLEMATGLLFLENALNSLNRLPADFAEQAQTLTLRLLSLVEGQPAEQAAPWLNDMSQQAQHRQTMAVLGNEMQSNLRQVEKQLDEYFREPAAQHGTLPDIDRMLGQLQGVLAVLDQPDAVDAIAHARSHLRAFIDAPASTEPPLHACQQVARNVGALGFFIDAMQQDADEARSRFVFDPESGSFQSRLLDRRAPVQPVAAFESAMPAAPHDAAPAEPASAEEDLTRFQQQSATLARALGEQPDDADLQQQLRESLEQMRVNATLVADTGAAERAKAGIRLLDEPNAAPDMLTAIVSAEEAGAPEARAPLPAPSLPESEDAIDAELLEIFIGEADEVLQTVRAVLPQSRHAPRSEEHLTTLRRGFHTLKGSGRMVGLTAFGEAAWSIEQVLNLRLADAAGGDEALFHLLEQAEQLMQAWVADLRETGASSRDGAALIEDARRLREGLPPASQAAAPVAQELPALELGNAAEPEPDFAAAEEDGALPPLPDAPTEATLDELPVEFGFSADADDVPLPPQAVETTAEPVDLSDALDADAFEDAPADVPAGVAAEISAQISAEEAIQAPVAAPIEEPAEAAPGTVIDFPLPGASTASQDENIRRIGTLEISLPLHNIYLAETDELVRRLSQDIAEWRHEPERAVLVQSVHAAHSLAGSSSTVGFSALHEVAFAFEMVMQQLLRKPVALHDADFDLLDANVEVFRAMLQKFNTGIMPEREPGQILLLQRLKADLEQRAAMEPSEPAREADLEAAGIAPDAGDGDDADPVLRQGMHAPVLAHVAVEEPGAESPGSDAAEPVPQDELDADLLPVFLEEGEDMLRQVGQLLASWPAQSDGAAVPQGLLRLFHTLKGSARMAGAMALGHHFHQLETRIEALMRKGAPSPQAIEDLQQAHDLAMQMFEALRHPAPAVMPQAPQAQAPQVPAMPAQTLPAVPTAPPAIPAVQQQEAAVARAAGGAVMRVQAEALDRLLNQAGEVSISRARLENQIGNLQQSLSELTENVGRLRQQLREIEIQAESQIASSKANAADREFDPLEFDRFTRLQELTRMMAETVNDVGSVQQSINRTVDLATGDLLQQARLTRDLQQDLMRVRMVQFASISDRLYRVARQTAKEVDKRVNLDIRGGTVEMDRGVLEHMTGPFEHLLRNAIVHGIESRAQRQARGKAETGELLIEVRQEGNEVVIRFSDDGRGLDLARIRSKAGELGLLALDAPAGDAEVADMIFHPGFSTAEQVTELAGRGVGMDVVRSEAVALGGRIATTSRPGQGVTFEIHLPLTLAVTQVVLLSSAGKTYAVPSVLVQQVQQLRGQALASAYNDGALPWQERQVPLHYLPALLGDAESAPLAQQYSPCLILSSGGEQIAIHVDKVLGNREAVIKNVGPQLARLPGIAGATVLGSGEIVLILDPVQLAQRAHKQALRPAQSEAGAIGAIAELSVSPETAQEPVQGLRTQHIVMVVDDSVTVRRVTQRLLLREGYQVVLAKDGVDALEKLQSITPSVMLVDIEMPRMDGFDLTRNVRDDERTRHIPIVMITSRTAAKHRNYAMELGVNAYLGKPYQEAQLLQLIAGYVADAKMN</sequence>
<reference evidence="16 17" key="1">
    <citation type="submission" date="2017-06" db="EMBL/GenBank/DDBJ databases">
        <authorList>
            <person name="Kim H.J."/>
            <person name="Triplett B.A."/>
        </authorList>
    </citation>
    <scope>NUCLEOTIDE SEQUENCE [LARGE SCALE GENOMIC DNA]</scope>
    <source>
        <strain evidence="16 17">U15</strain>
    </source>
</reference>
<dbReference type="GO" id="GO:0000155">
    <property type="term" value="F:phosphorelay sensor kinase activity"/>
    <property type="evidence" value="ECO:0007669"/>
    <property type="project" value="InterPro"/>
</dbReference>
<dbReference type="Proteomes" id="UP000198284">
    <property type="component" value="Unassembled WGS sequence"/>
</dbReference>
<evidence type="ECO:0000256" key="2">
    <source>
        <dbReference type="ARBA" id="ARBA00012438"/>
    </source>
</evidence>
<dbReference type="CDD" id="cd17546">
    <property type="entry name" value="REC_hyHK_CKI1_RcsC-like"/>
    <property type="match status" value="1"/>
</dbReference>
<dbReference type="Pfam" id="PF01627">
    <property type="entry name" value="Hpt"/>
    <property type="match status" value="3"/>
</dbReference>
<dbReference type="InterPro" id="IPR036061">
    <property type="entry name" value="CheW-like_dom_sf"/>
</dbReference>